<name>A0A4R4KD29_9BACT</name>
<dbReference type="GO" id="GO:0004565">
    <property type="term" value="F:beta-galactosidase activity"/>
    <property type="evidence" value="ECO:0007669"/>
    <property type="project" value="InterPro"/>
</dbReference>
<proteinExistence type="predicted"/>
<feature type="chain" id="PRO_5020973218" description="Beta-galactosidase trimerisation domain-containing protein" evidence="1">
    <location>
        <begin position="20"/>
        <end position="238"/>
    </location>
</feature>
<keyword evidence="4" id="KW-1185">Reference proteome</keyword>
<dbReference type="Proteomes" id="UP000295706">
    <property type="component" value="Unassembled WGS sequence"/>
</dbReference>
<dbReference type="Gene3D" id="3.40.50.880">
    <property type="match status" value="1"/>
</dbReference>
<protein>
    <recommendedName>
        <fullName evidence="2">Beta-galactosidase trimerisation domain-containing protein</fullName>
    </recommendedName>
</protein>
<accession>A0A4R4KD29</accession>
<dbReference type="InterPro" id="IPR013738">
    <property type="entry name" value="Beta_galactosidase_Trimer"/>
</dbReference>
<dbReference type="SUPFAM" id="SSF52317">
    <property type="entry name" value="Class I glutamine amidotransferase-like"/>
    <property type="match status" value="1"/>
</dbReference>
<evidence type="ECO:0000256" key="1">
    <source>
        <dbReference type="SAM" id="SignalP"/>
    </source>
</evidence>
<keyword evidence="1" id="KW-0732">Signal</keyword>
<dbReference type="GO" id="GO:0005975">
    <property type="term" value="P:carbohydrate metabolic process"/>
    <property type="evidence" value="ECO:0007669"/>
    <property type="project" value="InterPro"/>
</dbReference>
<evidence type="ECO:0000313" key="3">
    <source>
        <dbReference type="EMBL" id="TDB65787.1"/>
    </source>
</evidence>
<comment type="caution">
    <text evidence="3">The sequence shown here is derived from an EMBL/GenBank/DDBJ whole genome shotgun (WGS) entry which is preliminary data.</text>
</comment>
<sequence>MQRRSFISLSLCTAAGLWATTPFSGASLPFKPPLRLAVLTSENTLTDTYQGVVELLTGNKIPFEFISSHQELEPYQLLILPDHVCIHDAFISRFEAFLARGGTVLASFQAGLTADFSRFFSPAFGLHAPKLATYSPGLIRIKSGLINRHISDHEVVMIERGMQVKTAGADVLGQSLSPLTGEPDGFPAVTLCNRVMYFAHPVFAEYHKFKTPWSKQLILNALNLLTEKNHPKILTIPV</sequence>
<organism evidence="3 4">
    <name type="scientific">Arundinibacter roseus</name>
    <dbReference type="NCBI Taxonomy" id="2070510"/>
    <lineage>
        <taxon>Bacteria</taxon>
        <taxon>Pseudomonadati</taxon>
        <taxon>Bacteroidota</taxon>
        <taxon>Cytophagia</taxon>
        <taxon>Cytophagales</taxon>
        <taxon>Spirosomataceae</taxon>
        <taxon>Arundinibacter</taxon>
    </lineage>
</organism>
<dbReference type="Pfam" id="PF08532">
    <property type="entry name" value="Glyco_hydro_42M"/>
    <property type="match status" value="1"/>
</dbReference>
<dbReference type="CDD" id="cd03143">
    <property type="entry name" value="A4_beta-galactosidase_middle_domain"/>
    <property type="match status" value="1"/>
</dbReference>
<dbReference type="EMBL" id="SMJU01000005">
    <property type="protein sequence ID" value="TDB65787.1"/>
    <property type="molecule type" value="Genomic_DNA"/>
</dbReference>
<evidence type="ECO:0000259" key="2">
    <source>
        <dbReference type="Pfam" id="PF08532"/>
    </source>
</evidence>
<gene>
    <name evidence="3" type="ORF">EZE20_08445</name>
</gene>
<dbReference type="InterPro" id="IPR029062">
    <property type="entry name" value="Class_I_gatase-like"/>
</dbReference>
<dbReference type="RefSeq" id="WP_132116508.1">
    <property type="nucleotide sequence ID" value="NZ_SMJU01000005.1"/>
</dbReference>
<dbReference type="AlphaFoldDB" id="A0A4R4KD29"/>
<evidence type="ECO:0000313" key="4">
    <source>
        <dbReference type="Proteomes" id="UP000295706"/>
    </source>
</evidence>
<reference evidence="3 4" key="1">
    <citation type="submission" date="2019-02" db="EMBL/GenBank/DDBJ databases">
        <title>Arundinibacter roseus gen. nov., sp. nov., a new member of the family Cytophagaceae.</title>
        <authorList>
            <person name="Szuroczki S."/>
            <person name="Khayer B."/>
            <person name="Sproer C."/>
            <person name="Toumi M."/>
            <person name="Szabo A."/>
            <person name="Felfoldi T."/>
            <person name="Schumann P."/>
            <person name="Toth E."/>
        </authorList>
    </citation>
    <scope>NUCLEOTIDE SEQUENCE [LARGE SCALE GENOMIC DNA]</scope>
    <source>
        <strain evidence="3 4">DMA-k-7a</strain>
    </source>
</reference>
<feature type="domain" description="Beta-galactosidase trimerisation" evidence="2">
    <location>
        <begin position="59"/>
        <end position="113"/>
    </location>
</feature>
<dbReference type="OrthoDB" id="9800974at2"/>
<feature type="signal peptide" evidence="1">
    <location>
        <begin position="1"/>
        <end position="19"/>
    </location>
</feature>